<sequence>MLRVRRRRLATVHTGAGGARSRRAGAWVGALRPVYRGGQSKQQRESSASEARFKCVFWQRELSTMQRVQRKCCFKNKLRDAARAELFRFKAQIDLKYHV</sequence>
<evidence type="ECO:0000313" key="1">
    <source>
        <dbReference type="EMBL" id="KAJ1199717.1"/>
    </source>
</evidence>
<organism evidence="1 2">
    <name type="scientific">Pleurodeles waltl</name>
    <name type="common">Iberian ribbed newt</name>
    <dbReference type="NCBI Taxonomy" id="8319"/>
    <lineage>
        <taxon>Eukaryota</taxon>
        <taxon>Metazoa</taxon>
        <taxon>Chordata</taxon>
        <taxon>Craniata</taxon>
        <taxon>Vertebrata</taxon>
        <taxon>Euteleostomi</taxon>
        <taxon>Amphibia</taxon>
        <taxon>Batrachia</taxon>
        <taxon>Caudata</taxon>
        <taxon>Salamandroidea</taxon>
        <taxon>Salamandridae</taxon>
        <taxon>Pleurodelinae</taxon>
        <taxon>Pleurodeles</taxon>
    </lineage>
</organism>
<protein>
    <submittedName>
        <fullName evidence="1">Uncharacterized protein</fullName>
    </submittedName>
</protein>
<reference evidence="1" key="1">
    <citation type="journal article" date="2022" name="bioRxiv">
        <title>Sequencing and chromosome-scale assembly of the giantPleurodeles waltlgenome.</title>
        <authorList>
            <person name="Brown T."/>
            <person name="Elewa A."/>
            <person name="Iarovenko S."/>
            <person name="Subramanian E."/>
            <person name="Araus A.J."/>
            <person name="Petzold A."/>
            <person name="Susuki M."/>
            <person name="Suzuki K.-i.T."/>
            <person name="Hayashi T."/>
            <person name="Toyoda A."/>
            <person name="Oliveira C."/>
            <person name="Osipova E."/>
            <person name="Leigh N.D."/>
            <person name="Simon A."/>
            <person name="Yun M.H."/>
        </authorList>
    </citation>
    <scope>NUCLEOTIDE SEQUENCE</scope>
    <source>
        <strain evidence="1">20211129_DDA</strain>
        <tissue evidence="1">Liver</tissue>
    </source>
</reference>
<accession>A0AAV7VEH6</accession>
<proteinExistence type="predicted"/>
<dbReference type="Proteomes" id="UP001066276">
    <property type="component" value="Chromosome 2_1"/>
</dbReference>
<keyword evidence="2" id="KW-1185">Reference proteome</keyword>
<comment type="caution">
    <text evidence="1">The sequence shown here is derived from an EMBL/GenBank/DDBJ whole genome shotgun (WGS) entry which is preliminary data.</text>
</comment>
<dbReference type="AlphaFoldDB" id="A0AAV7VEH6"/>
<evidence type="ECO:0000313" key="2">
    <source>
        <dbReference type="Proteomes" id="UP001066276"/>
    </source>
</evidence>
<dbReference type="EMBL" id="JANPWB010000003">
    <property type="protein sequence ID" value="KAJ1199717.1"/>
    <property type="molecule type" value="Genomic_DNA"/>
</dbReference>
<name>A0AAV7VEH6_PLEWA</name>
<gene>
    <name evidence="1" type="ORF">NDU88_003550</name>
</gene>